<sequence length="92" mass="9722">MGGGPWAVIVTQVCEQQAVGGGFSAKAAKGEKRVQSRHGNSFPSFRSVSCLSLFFVLHAVDGRRPGGGCRHAPLIQTTSEQRVAARLRKTGA</sequence>
<reference evidence="1" key="1">
    <citation type="submission" date="2021-12" db="EMBL/GenBank/DDBJ databases">
        <title>Comparative genomics, transcriptomics and evolutionary studies reveal genomic signatures of adaptation to plant cell wall in hemibiotrophic fungi.</title>
        <authorList>
            <consortium name="DOE Joint Genome Institute"/>
            <person name="Baroncelli R."/>
            <person name="Diaz J.F."/>
            <person name="Benocci T."/>
            <person name="Peng M."/>
            <person name="Battaglia E."/>
            <person name="Haridas S."/>
            <person name="Andreopoulos W."/>
            <person name="Labutti K."/>
            <person name="Pangilinan J."/>
            <person name="Floch G.L."/>
            <person name="Makela M.R."/>
            <person name="Henrissat B."/>
            <person name="Grigoriev I.V."/>
            <person name="Crouch J.A."/>
            <person name="De Vries R.P."/>
            <person name="Sukno S.A."/>
            <person name="Thon M.R."/>
        </authorList>
    </citation>
    <scope>NUCLEOTIDE SEQUENCE</scope>
    <source>
        <strain evidence="1">CBS 112980</strain>
    </source>
</reference>
<organism evidence="1 2">
    <name type="scientific">Glomerella acutata</name>
    <name type="common">Colletotrichum acutatum</name>
    <dbReference type="NCBI Taxonomy" id="27357"/>
    <lineage>
        <taxon>Eukaryota</taxon>
        <taxon>Fungi</taxon>
        <taxon>Dikarya</taxon>
        <taxon>Ascomycota</taxon>
        <taxon>Pezizomycotina</taxon>
        <taxon>Sordariomycetes</taxon>
        <taxon>Hypocreomycetidae</taxon>
        <taxon>Glomerellales</taxon>
        <taxon>Glomerellaceae</taxon>
        <taxon>Colletotrichum</taxon>
        <taxon>Colletotrichum acutatum species complex</taxon>
    </lineage>
</organism>
<evidence type="ECO:0000313" key="1">
    <source>
        <dbReference type="EMBL" id="KAK1726195.1"/>
    </source>
</evidence>
<dbReference type="GeneID" id="85385925"/>
<evidence type="ECO:0000313" key="2">
    <source>
        <dbReference type="Proteomes" id="UP001244207"/>
    </source>
</evidence>
<comment type="caution">
    <text evidence="1">The sequence shown here is derived from an EMBL/GenBank/DDBJ whole genome shotgun (WGS) entry which is preliminary data.</text>
</comment>
<dbReference type="RefSeq" id="XP_060366250.1">
    <property type="nucleotide sequence ID" value="XM_060502026.1"/>
</dbReference>
<protein>
    <submittedName>
        <fullName evidence="1">Uncharacterized protein</fullName>
    </submittedName>
</protein>
<gene>
    <name evidence="1" type="ORF">BDZ83DRAFT_266657</name>
</gene>
<dbReference type="Proteomes" id="UP001244207">
    <property type="component" value="Unassembled WGS sequence"/>
</dbReference>
<dbReference type="EMBL" id="JAHMHS010000034">
    <property type="protein sequence ID" value="KAK1726195.1"/>
    <property type="molecule type" value="Genomic_DNA"/>
</dbReference>
<name>A0AAD8XJC1_GLOAC</name>
<accession>A0AAD8XJC1</accession>
<proteinExistence type="predicted"/>
<dbReference type="AlphaFoldDB" id="A0AAD8XJC1"/>
<keyword evidence="2" id="KW-1185">Reference proteome</keyword>